<gene>
    <name evidence="1" type="ORF">DLM75_10945</name>
</gene>
<dbReference type="Proteomes" id="UP000265798">
    <property type="component" value="Unassembled WGS sequence"/>
</dbReference>
<evidence type="ECO:0000313" key="1">
    <source>
        <dbReference type="EMBL" id="RHX90875.1"/>
    </source>
</evidence>
<proteinExistence type="predicted"/>
<dbReference type="EMBL" id="QHCT01000002">
    <property type="protein sequence ID" value="RHX90875.1"/>
    <property type="molecule type" value="Genomic_DNA"/>
</dbReference>
<protein>
    <submittedName>
        <fullName evidence="1">Uncharacterized protein</fullName>
    </submittedName>
</protein>
<dbReference type="AlphaFoldDB" id="A0A396Z885"/>
<reference evidence="2" key="1">
    <citation type="submission" date="2018-05" db="EMBL/GenBank/DDBJ databases">
        <title>Leptospira yasudae sp. nov. and Leptospira stimsonii sp. nov., two pathogenic species of the genus Leptospira isolated from environmental sources.</title>
        <authorList>
            <person name="Casanovas-Massana A."/>
            <person name="Hamond C."/>
            <person name="Santos L.A."/>
            <person name="Hacker K.P."/>
            <person name="Balassiano I."/>
            <person name="Medeiros M.A."/>
            <person name="Reis M.G."/>
            <person name="Ko A.I."/>
            <person name="Wunder E.A."/>
        </authorList>
    </citation>
    <scope>NUCLEOTIDE SEQUENCE [LARGE SCALE GENOMIC DNA]</scope>
    <source>
        <strain evidence="2">Yale</strain>
    </source>
</reference>
<name>A0A396Z885_9LEPT</name>
<evidence type="ECO:0000313" key="2">
    <source>
        <dbReference type="Proteomes" id="UP000265798"/>
    </source>
</evidence>
<organism evidence="1 2">
    <name type="scientific">Leptospira stimsonii</name>
    <dbReference type="NCBI Taxonomy" id="2202203"/>
    <lineage>
        <taxon>Bacteria</taxon>
        <taxon>Pseudomonadati</taxon>
        <taxon>Spirochaetota</taxon>
        <taxon>Spirochaetia</taxon>
        <taxon>Leptospirales</taxon>
        <taxon>Leptospiraceae</taxon>
        <taxon>Leptospira</taxon>
    </lineage>
</organism>
<dbReference type="SUPFAM" id="SSF53756">
    <property type="entry name" value="UDP-Glycosyltransferase/glycogen phosphorylase"/>
    <property type="match status" value="1"/>
</dbReference>
<comment type="caution">
    <text evidence="1">The sequence shown here is derived from an EMBL/GenBank/DDBJ whole genome shotgun (WGS) entry which is preliminary data.</text>
</comment>
<accession>A0A396Z885</accession>
<sequence>MEENSVKKLALLVAIRAHFPEMFRTASSILRNGKFDPILVFLGDEDFTDESNRCKRVGLRYISNVVEEKEKTNSLNSGSSIESPSIVGVGWKQRIKDMPFFGFLFKKILKIYVSIFVTKSSLFSFFWHLSVIRSRGFIAQRIVEKIKPDVFIFPNIEIRGILGQIFWTARKLGIPTVVVPYAWIMRSELQSVVTGKSEYQVRGILNRIISKLYPQWVFKNYLGATAVEILAMECSGLPTSNPWMSDDLADVLALESEAMFLSYTQDGVDPKKCYVTGSASHDILYASDLDKNPKKEQYIVAFLPPDQTGNHLVGFEFSDYWEMICFFVGTLVSKSQNPVYFSIHPRMKYIRNALLTKFPEIKIYDGDACEIIPGAQFCIGTLSGMLRYVLSCGKPLLYYDVFNYRMSEYASVPSVITVNQKVDFENSAYRMCNDFEYFSQLNSIAKKYSSIWGKVDGHAMERIESLIYSKFLNTSASPAI</sequence>